<evidence type="ECO:0000256" key="2">
    <source>
        <dbReference type="ARBA" id="ARBA00022801"/>
    </source>
</evidence>
<dbReference type="PATRIC" id="fig|43658.5.peg.323"/>
<dbReference type="RefSeq" id="WP_046003198.1">
    <property type="nucleotide sequence ID" value="NZ_JXYA01000002.1"/>
</dbReference>
<evidence type="ECO:0000313" key="5">
    <source>
        <dbReference type="EMBL" id="KJZ13043.1"/>
    </source>
</evidence>
<dbReference type="OrthoDB" id="9778567at2"/>
<evidence type="ECO:0000256" key="3">
    <source>
        <dbReference type="ARBA" id="ARBA00022840"/>
    </source>
</evidence>
<keyword evidence="2" id="KW-0378">Hydrolase</keyword>
<dbReference type="SUPFAM" id="SSF50891">
    <property type="entry name" value="Cyclophilin-like"/>
    <property type="match status" value="1"/>
</dbReference>
<dbReference type="SMART" id="SM00796">
    <property type="entry name" value="AHS1"/>
    <property type="match status" value="1"/>
</dbReference>
<proteinExistence type="predicted"/>
<dbReference type="PANTHER" id="PTHR34698">
    <property type="entry name" value="5-OXOPROLINASE SUBUNIT B"/>
    <property type="match status" value="1"/>
</dbReference>
<dbReference type="PANTHER" id="PTHR34698:SF2">
    <property type="entry name" value="5-OXOPROLINASE SUBUNIT B"/>
    <property type="match status" value="1"/>
</dbReference>
<evidence type="ECO:0000256" key="1">
    <source>
        <dbReference type="ARBA" id="ARBA00022741"/>
    </source>
</evidence>
<dbReference type="Gene3D" id="2.40.100.10">
    <property type="entry name" value="Cyclophilin-like"/>
    <property type="match status" value="1"/>
</dbReference>
<dbReference type="NCBIfam" id="TIGR00370">
    <property type="entry name" value="5-oxoprolinase subunit PxpB"/>
    <property type="match status" value="1"/>
</dbReference>
<dbReference type="GO" id="GO:0005524">
    <property type="term" value="F:ATP binding"/>
    <property type="evidence" value="ECO:0007669"/>
    <property type="project" value="UniProtKB-KW"/>
</dbReference>
<protein>
    <recommendedName>
        <fullName evidence="4">Carboxyltransferase domain-containing protein</fullName>
    </recommendedName>
</protein>
<dbReference type="InterPro" id="IPR029000">
    <property type="entry name" value="Cyclophilin-like_dom_sf"/>
</dbReference>
<dbReference type="GO" id="GO:0016787">
    <property type="term" value="F:hydrolase activity"/>
    <property type="evidence" value="ECO:0007669"/>
    <property type="project" value="UniProtKB-KW"/>
</dbReference>
<keyword evidence="1" id="KW-0547">Nucleotide-binding</keyword>
<dbReference type="InterPro" id="IPR003833">
    <property type="entry name" value="CT_C_D"/>
</dbReference>
<evidence type="ECO:0000259" key="4">
    <source>
        <dbReference type="SMART" id="SM00796"/>
    </source>
</evidence>
<comment type="caution">
    <text evidence="5">The sequence shown here is derived from an EMBL/GenBank/DDBJ whole genome shotgun (WGS) entry which is preliminary data.</text>
</comment>
<keyword evidence="6" id="KW-1185">Reference proteome</keyword>
<dbReference type="AlphaFoldDB" id="A0A0F4QZA5"/>
<dbReference type="InterPro" id="IPR010016">
    <property type="entry name" value="PxpB"/>
</dbReference>
<gene>
    <name evidence="5" type="ORF">TW77_01550</name>
</gene>
<dbReference type="Pfam" id="PF02682">
    <property type="entry name" value="CT_C_D"/>
    <property type="match status" value="1"/>
</dbReference>
<accession>A0A0F4QZA5</accession>
<organism evidence="5 6">
    <name type="scientific">Pseudoalteromonas rubra</name>
    <dbReference type="NCBI Taxonomy" id="43658"/>
    <lineage>
        <taxon>Bacteria</taxon>
        <taxon>Pseudomonadati</taxon>
        <taxon>Pseudomonadota</taxon>
        <taxon>Gammaproteobacteria</taxon>
        <taxon>Alteromonadales</taxon>
        <taxon>Pseudoalteromonadaceae</taxon>
        <taxon>Pseudoalteromonas</taxon>
    </lineage>
</organism>
<dbReference type="Proteomes" id="UP000033452">
    <property type="component" value="Unassembled WGS sequence"/>
</dbReference>
<feature type="domain" description="Carboxyltransferase" evidence="4">
    <location>
        <begin position="4"/>
        <end position="202"/>
    </location>
</feature>
<keyword evidence="3" id="KW-0067">ATP-binding</keyword>
<evidence type="ECO:0000313" key="6">
    <source>
        <dbReference type="Proteomes" id="UP000033452"/>
    </source>
</evidence>
<name>A0A0F4QZA5_9GAMM</name>
<sequence>MTQEQTYLLGEQAVVLDLNCARLDNTQQNRLFALHRHLQKQAQYTDIVVGKTSLTLVLQDPTQCASWQDQLLLLWEELSAEDFHPTTHQIPVVYGQAAGPDLAPLAVQLGLSQSDIIELHSAPLYQVKFLGFLPGFAYLGCVPERLRVARLDSPRAHVPAGSVAIAEDLSAIYPSTSPGGWRLLGHSPTQLFNPHNQPPCLFQPGDNVKFVPQKEGLC</sequence>
<reference evidence="5 6" key="1">
    <citation type="journal article" date="2015" name="BMC Genomics">
        <title>Genome mining reveals unlocked bioactive potential of marine Gram-negative bacteria.</title>
        <authorList>
            <person name="Machado H."/>
            <person name="Sonnenschein E.C."/>
            <person name="Melchiorsen J."/>
            <person name="Gram L."/>
        </authorList>
    </citation>
    <scope>NUCLEOTIDE SEQUENCE [LARGE SCALE GENOMIC DNA]</scope>
    <source>
        <strain evidence="5 6">S2471</strain>
    </source>
</reference>
<dbReference type="EMBL" id="JXYA01000002">
    <property type="protein sequence ID" value="KJZ13043.1"/>
    <property type="molecule type" value="Genomic_DNA"/>
</dbReference>